<dbReference type="Proteomes" id="UP000543579">
    <property type="component" value="Unassembled WGS sequence"/>
</dbReference>
<reference evidence="2 3" key="1">
    <citation type="submission" date="2020-08" db="EMBL/GenBank/DDBJ databases">
        <title>Genomic Encyclopedia of Type Strains, Phase III (KMG-III): the genomes of soil and plant-associated and newly described type strains.</title>
        <authorList>
            <person name="Whitman W."/>
        </authorList>
    </citation>
    <scope>NUCLEOTIDE SEQUENCE [LARGE SCALE GENOMIC DNA]</scope>
    <source>
        <strain evidence="2 3">CECT 8356</strain>
    </source>
</reference>
<dbReference type="EMBL" id="JACHXY010000001">
    <property type="protein sequence ID" value="MBB3156896.1"/>
    <property type="molecule type" value="Genomic_DNA"/>
</dbReference>
<evidence type="ECO:0000313" key="3">
    <source>
        <dbReference type="Proteomes" id="UP000543579"/>
    </source>
</evidence>
<organism evidence="2 3">
    <name type="scientific">Microbacterium proteolyticum</name>
    <dbReference type="NCBI Taxonomy" id="1572644"/>
    <lineage>
        <taxon>Bacteria</taxon>
        <taxon>Bacillati</taxon>
        <taxon>Actinomycetota</taxon>
        <taxon>Actinomycetes</taxon>
        <taxon>Micrococcales</taxon>
        <taxon>Microbacteriaceae</taxon>
        <taxon>Microbacterium</taxon>
    </lineage>
</organism>
<keyword evidence="1" id="KW-0472">Membrane</keyword>
<evidence type="ECO:0000313" key="2">
    <source>
        <dbReference type="EMBL" id="MBB3156896.1"/>
    </source>
</evidence>
<protein>
    <submittedName>
        <fullName evidence="2">Uncharacterized protein</fullName>
    </submittedName>
</protein>
<sequence>MNTRGVHPTPDHVSPAWIMQEEGHRVAKIGDVTLGHVVTVPDGSFIAFDRLGTPLGRHDSLRAAQLSTLHAAELPRIHAADTVDTSTTVRPFGSVVAIVAGALAATLLTVGIVVLSIAR</sequence>
<comment type="caution">
    <text evidence="2">The sequence shown here is derived from an EMBL/GenBank/DDBJ whole genome shotgun (WGS) entry which is preliminary data.</text>
</comment>
<evidence type="ECO:0000256" key="1">
    <source>
        <dbReference type="SAM" id="Phobius"/>
    </source>
</evidence>
<gene>
    <name evidence="2" type="ORF">FHS07_000580</name>
</gene>
<dbReference type="AlphaFoldDB" id="A0A7W5GED4"/>
<feature type="transmembrane region" description="Helical" evidence="1">
    <location>
        <begin position="95"/>
        <end position="118"/>
    </location>
</feature>
<dbReference type="RefSeq" id="WP_183418393.1">
    <property type="nucleotide sequence ID" value="NZ_JACHXY010000001.1"/>
</dbReference>
<accession>A0A7W5GED4</accession>
<keyword evidence="1" id="KW-1133">Transmembrane helix</keyword>
<name>A0A7W5GED4_9MICO</name>
<keyword evidence="1" id="KW-0812">Transmembrane</keyword>
<proteinExistence type="predicted"/>